<dbReference type="PANTHER" id="PTHR42891:SF1">
    <property type="entry name" value="D-GLYCERO-BETA-D-MANNO-HEPTOSE-1,7-BISPHOSPHATE 7-PHOSPHATASE"/>
    <property type="match status" value="1"/>
</dbReference>
<reference evidence="9 10" key="1">
    <citation type="journal article" date="2016" name="Nat. Commun.">
        <title>Thousands of microbial genomes shed light on interconnected biogeochemical processes in an aquifer system.</title>
        <authorList>
            <person name="Anantharaman K."/>
            <person name="Brown C.T."/>
            <person name="Hug L.A."/>
            <person name="Sharon I."/>
            <person name="Castelle C.J."/>
            <person name="Probst A.J."/>
            <person name="Thomas B.C."/>
            <person name="Singh A."/>
            <person name="Wilkins M.J."/>
            <person name="Karaoz U."/>
            <person name="Brodie E.L."/>
            <person name="Williams K.H."/>
            <person name="Hubbard S.S."/>
            <person name="Banfield J.F."/>
        </authorList>
    </citation>
    <scope>NUCLEOTIDE SEQUENCE [LARGE SCALE GENOMIC DNA]</scope>
</reference>
<keyword evidence="4" id="KW-0479">Metal-binding</keyword>
<comment type="similarity">
    <text evidence="2">Belongs to the GmhB family.</text>
</comment>
<dbReference type="InterPro" id="IPR036412">
    <property type="entry name" value="HAD-like_sf"/>
</dbReference>
<dbReference type="EMBL" id="MHQM01000035">
    <property type="protein sequence ID" value="OHA02932.1"/>
    <property type="molecule type" value="Genomic_DNA"/>
</dbReference>
<accession>A0A1G2KWE2</accession>
<keyword evidence="3" id="KW-0963">Cytoplasm</keyword>
<dbReference type="InterPro" id="IPR029044">
    <property type="entry name" value="Nucleotide-diphossugar_trans"/>
</dbReference>
<dbReference type="STRING" id="1802274.A3J58_00055"/>
<dbReference type="GO" id="GO:0005737">
    <property type="term" value="C:cytoplasm"/>
    <property type="evidence" value="ECO:0007669"/>
    <property type="project" value="UniProtKB-SubCell"/>
</dbReference>
<evidence type="ECO:0000256" key="2">
    <source>
        <dbReference type="ARBA" id="ARBA00005628"/>
    </source>
</evidence>
<evidence type="ECO:0000256" key="4">
    <source>
        <dbReference type="ARBA" id="ARBA00022723"/>
    </source>
</evidence>
<evidence type="ECO:0000313" key="9">
    <source>
        <dbReference type="EMBL" id="OHA02932.1"/>
    </source>
</evidence>
<dbReference type="GO" id="GO:0046872">
    <property type="term" value="F:metal ion binding"/>
    <property type="evidence" value="ECO:0007669"/>
    <property type="project" value="UniProtKB-KW"/>
</dbReference>
<organism evidence="9 10">
    <name type="scientific">Candidatus Sungbacteria bacterium RIFCSPHIGHO2_02_FULL_52_23</name>
    <dbReference type="NCBI Taxonomy" id="1802274"/>
    <lineage>
        <taxon>Bacteria</taxon>
        <taxon>Candidatus Sungiibacteriota</taxon>
    </lineage>
</organism>
<comment type="caution">
    <text evidence="9">The sequence shown here is derived from an EMBL/GenBank/DDBJ whole genome shotgun (WGS) entry which is preliminary data.</text>
</comment>
<feature type="domain" description="Nucleotidyl transferase" evidence="8">
    <location>
        <begin position="7"/>
        <end position="138"/>
    </location>
</feature>
<evidence type="ECO:0000259" key="8">
    <source>
        <dbReference type="Pfam" id="PF00483"/>
    </source>
</evidence>
<dbReference type="InterPro" id="IPR006543">
    <property type="entry name" value="Histidinol-phos"/>
</dbReference>
<proteinExistence type="inferred from homology"/>
<dbReference type="GO" id="GO:0005975">
    <property type="term" value="P:carbohydrate metabolic process"/>
    <property type="evidence" value="ECO:0007669"/>
    <property type="project" value="InterPro"/>
</dbReference>
<dbReference type="InterPro" id="IPR006549">
    <property type="entry name" value="HAD-SF_hydro_IIIA"/>
</dbReference>
<sequence>MQRITQAVILAGGRGIRLRPITNTTPKPLVEINGRPFLAHLLDLLKKNGISEVVLLLGYLPEKIMEYVEDGSKFGLSVRYSVGGVEDETGTRIKNAALLLADHFLLLYCDNYWPLDLHALEAFYRGKGTLASVTVYANRDRAKKNNTKVEDGYVTAYDRSRTASDLNGVEIGFFIMDRSITDMMPPGNFSFEDVIIPRLIASRELAGFMTDHAYYSIGSLERLPETEKFLRPRSVVFLDRDGVINKRPPQGEYVKNIGEFEFLSGVREALRLLKEDGAEVYIITNQAGIGRGMMTEADLAAIHEYLRRDAARAGGAINAIYYCPHAWDAGCECRKPRPGMFFRAGREHAINLTASWYVGDDQRDREVGDAAGCRTVLVTPEKNLLDIVRNEILVHE</sequence>
<name>A0A1G2KWE2_9BACT</name>
<dbReference type="NCBIfam" id="TIGR01656">
    <property type="entry name" value="Histidinol-ppas"/>
    <property type="match status" value="1"/>
</dbReference>
<dbReference type="Gene3D" id="3.90.550.10">
    <property type="entry name" value="Spore Coat Polysaccharide Biosynthesis Protein SpsA, Chain A"/>
    <property type="match status" value="1"/>
</dbReference>
<evidence type="ECO:0000256" key="7">
    <source>
        <dbReference type="ARBA" id="ARBA00031828"/>
    </source>
</evidence>
<dbReference type="Gene3D" id="3.40.50.1000">
    <property type="entry name" value="HAD superfamily/HAD-like"/>
    <property type="match status" value="1"/>
</dbReference>
<dbReference type="AlphaFoldDB" id="A0A1G2KWE2"/>
<keyword evidence="6" id="KW-0119">Carbohydrate metabolism</keyword>
<evidence type="ECO:0000256" key="3">
    <source>
        <dbReference type="ARBA" id="ARBA00022490"/>
    </source>
</evidence>
<evidence type="ECO:0000256" key="6">
    <source>
        <dbReference type="ARBA" id="ARBA00023277"/>
    </source>
</evidence>
<dbReference type="InterPro" id="IPR004446">
    <property type="entry name" value="Heptose_bisP_phosphatase"/>
</dbReference>
<dbReference type="InterPro" id="IPR005835">
    <property type="entry name" value="NTP_transferase_dom"/>
</dbReference>
<dbReference type="InterPro" id="IPR023214">
    <property type="entry name" value="HAD_sf"/>
</dbReference>
<dbReference type="Proteomes" id="UP000178510">
    <property type="component" value="Unassembled WGS sequence"/>
</dbReference>
<dbReference type="NCBIfam" id="TIGR01662">
    <property type="entry name" value="HAD-SF-IIIA"/>
    <property type="match status" value="1"/>
</dbReference>
<dbReference type="SUPFAM" id="SSF53448">
    <property type="entry name" value="Nucleotide-diphospho-sugar transferases"/>
    <property type="match status" value="1"/>
</dbReference>
<dbReference type="PANTHER" id="PTHR42891">
    <property type="entry name" value="D-GLYCERO-BETA-D-MANNO-HEPTOSE-1,7-BISPHOSPHATE 7-PHOSPHATASE"/>
    <property type="match status" value="1"/>
</dbReference>
<comment type="subcellular location">
    <subcellularLocation>
        <location evidence="1">Cytoplasm</location>
    </subcellularLocation>
</comment>
<dbReference type="GO" id="GO:0016791">
    <property type="term" value="F:phosphatase activity"/>
    <property type="evidence" value="ECO:0007669"/>
    <property type="project" value="InterPro"/>
</dbReference>
<keyword evidence="5" id="KW-0378">Hydrolase</keyword>
<gene>
    <name evidence="9" type="ORF">A3J58_00055</name>
</gene>
<dbReference type="SUPFAM" id="SSF56784">
    <property type="entry name" value="HAD-like"/>
    <property type="match status" value="1"/>
</dbReference>
<protein>
    <recommendedName>
        <fullName evidence="7">D,D-heptose 1,7-bisphosphate phosphatase</fullName>
    </recommendedName>
</protein>
<dbReference type="CDD" id="cd07503">
    <property type="entry name" value="HAD_HisB-N"/>
    <property type="match status" value="1"/>
</dbReference>
<evidence type="ECO:0000256" key="1">
    <source>
        <dbReference type="ARBA" id="ARBA00004496"/>
    </source>
</evidence>
<dbReference type="Pfam" id="PF13242">
    <property type="entry name" value="Hydrolase_like"/>
    <property type="match status" value="1"/>
</dbReference>
<evidence type="ECO:0000313" key="10">
    <source>
        <dbReference type="Proteomes" id="UP000178510"/>
    </source>
</evidence>
<evidence type="ECO:0000256" key="5">
    <source>
        <dbReference type="ARBA" id="ARBA00022801"/>
    </source>
</evidence>
<dbReference type="Pfam" id="PF00483">
    <property type="entry name" value="NTP_transferase"/>
    <property type="match status" value="1"/>
</dbReference>